<evidence type="ECO:0000256" key="1">
    <source>
        <dbReference type="SAM" id="MobiDB-lite"/>
    </source>
</evidence>
<organism evidence="2 3">
    <name type="scientific">Microctonus hyperodae</name>
    <name type="common">Parasitoid wasp</name>
    <dbReference type="NCBI Taxonomy" id="165561"/>
    <lineage>
        <taxon>Eukaryota</taxon>
        <taxon>Metazoa</taxon>
        <taxon>Ecdysozoa</taxon>
        <taxon>Arthropoda</taxon>
        <taxon>Hexapoda</taxon>
        <taxon>Insecta</taxon>
        <taxon>Pterygota</taxon>
        <taxon>Neoptera</taxon>
        <taxon>Endopterygota</taxon>
        <taxon>Hymenoptera</taxon>
        <taxon>Apocrita</taxon>
        <taxon>Ichneumonoidea</taxon>
        <taxon>Braconidae</taxon>
        <taxon>Euphorinae</taxon>
        <taxon>Microctonus</taxon>
    </lineage>
</organism>
<protein>
    <submittedName>
        <fullName evidence="2">Uncharacterized protein</fullName>
    </submittedName>
</protein>
<dbReference type="EMBL" id="JAQQBR010000005">
    <property type="protein sequence ID" value="KAK0174962.1"/>
    <property type="molecule type" value="Genomic_DNA"/>
</dbReference>
<dbReference type="AlphaFoldDB" id="A0AA39FSD4"/>
<feature type="region of interest" description="Disordered" evidence="1">
    <location>
        <begin position="1"/>
        <end position="28"/>
    </location>
</feature>
<reference evidence="2" key="1">
    <citation type="journal article" date="2023" name="bioRxiv">
        <title>Scaffold-level genome assemblies of two parasitoid biocontrol wasps reveal the parthenogenesis mechanism and an associated novel virus.</title>
        <authorList>
            <person name="Inwood S."/>
            <person name="Skelly J."/>
            <person name="Guhlin J."/>
            <person name="Harrop T."/>
            <person name="Goldson S."/>
            <person name="Dearden P."/>
        </authorList>
    </citation>
    <scope>NUCLEOTIDE SEQUENCE</scope>
    <source>
        <strain evidence="2">Lincoln</strain>
        <tissue evidence="2">Whole body</tissue>
    </source>
</reference>
<name>A0AA39FSD4_MICHY</name>
<proteinExistence type="predicted"/>
<sequence>MGSMGELHQLRGTTTRATQLKESHQTSCSGWQAEPSIDELNEELRSAWLDSSRNVNEMVTDNTGLNRRQELNRYSRDLYSQIALRYHLFVDI</sequence>
<accession>A0AA39FSD4</accession>
<dbReference type="Proteomes" id="UP001168972">
    <property type="component" value="Unassembled WGS sequence"/>
</dbReference>
<gene>
    <name evidence="2" type="ORF">PV327_008749</name>
</gene>
<evidence type="ECO:0000313" key="3">
    <source>
        <dbReference type="Proteomes" id="UP001168972"/>
    </source>
</evidence>
<reference evidence="2" key="2">
    <citation type="submission" date="2023-03" db="EMBL/GenBank/DDBJ databases">
        <authorList>
            <person name="Inwood S.N."/>
            <person name="Skelly J.G."/>
            <person name="Guhlin J."/>
            <person name="Harrop T.W.R."/>
            <person name="Goldson S.G."/>
            <person name="Dearden P.K."/>
        </authorList>
    </citation>
    <scope>NUCLEOTIDE SEQUENCE</scope>
    <source>
        <strain evidence="2">Lincoln</strain>
        <tissue evidence="2">Whole body</tissue>
    </source>
</reference>
<keyword evidence="3" id="KW-1185">Reference proteome</keyword>
<comment type="caution">
    <text evidence="2">The sequence shown here is derived from an EMBL/GenBank/DDBJ whole genome shotgun (WGS) entry which is preliminary data.</text>
</comment>
<evidence type="ECO:0000313" key="2">
    <source>
        <dbReference type="EMBL" id="KAK0174962.1"/>
    </source>
</evidence>